<dbReference type="PANTHER" id="PTHR11679">
    <property type="entry name" value="VESICLE PROTEIN SORTING-ASSOCIATED"/>
    <property type="match status" value="1"/>
</dbReference>
<feature type="non-terminal residue" evidence="2">
    <location>
        <position position="136"/>
    </location>
</feature>
<name>A0A177ASZ7_9BILA</name>
<dbReference type="InterPro" id="IPR036045">
    <property type="entry name" value="Sec1-like_sf"/>
</dbReference>
<dbReference type="Gene3D" id="3.40.50.2060">
    <property type="match status" value="1"/>
</dbReference>
<dbReference type="Proteomes" id="UP000078046">
    <property type="component" value="Unassembled WGS sequence"/>
</dbReference>
<proteinExistence type="inferred from homology"/>
<dbReference type="InterPro" id="IPR043154">
    <property type="entry name" value="Sec-1-like_dom1"/>
</dbReference>
<dbReference type="OrthoDB" id="2228at2759"/>
<protein>
    <submittedName>
        <fullName evidence="2">Munc18-2</fullName>
    </submittedName>
</protein>
<comment type="caution">
    <text evidence="2">The sequence shown here is derived from an EMBL/GenBank/DDBJ whole genome shotgun (WGS) entry which is preliminary data.</text>
</comment>
<comment type="similarity">
    <text evidence="1">Belongs to the STXBP/unc-18/SEC1 family.</text>
</comment>
<evidence type="ECO:0000256" key="1">
    <source>
        <dbReference type="ARBA" id="ARBA00009884"/>
    </source>
</evidence>
<sequence>MSLKSCVRNKLLNEFKNINNEWKILVLDQLGTKMTSNCLSMTDLTNHYITLVEDITKKRQCVPNLEAIYLMKPTADGVERIFSDFNGDKRLYKKLHILFTEACPDELFNAICNSSAGKYMETLKEINMSFLPYESQ</sequence>
<evidence type="ECO:0000313" key="3">
    <source>
        <dbReference type="Proteomes" id="UP000078046"/>
    </source>
</evidence>
<dbReference type="Pfam" id="PF00995">
    <property type="entry name" value="Sec1"/>
    <property type="match status" value="1"/>
</dbReference>
<gene>
    <name evidence="2" type="ORF">A3Q56_07159</name>
</gene>
<dbReference type="EMBL" id="LWCA01001437">
    <property type="protein sequence ID" value="OAF65119.1"/>
    <property type="molecule type" value="Genomic_DNA"/>
</dbReference>
<dbReference type="GO" id="GO:0016192">
    <property type="term" value="P:vesicle-mediated transport"/>
    <property type="evidence" value="ECO:0007669"/>
    <property type="project" value="InterPro"/>
</dbReference>
<keyword evidence="3" id="KW-1185">Reference proteome</keyword>
<dbReference type="AlphaFoldDB" id="A0A177ASZ7"/>
<accession>A0A177ASZ7</accession>
<dbReference type="SUPFAM" id="SSF56815">
    <property type="entry name" value="Sec1/munc18-like (SM) proteins"/>
    <property type="match status" value="1"/>
</dbReference>
<organism evidence="2 3">
    <name type="scientific">Intoshia linei</name>
    <dbReference type="NCBI Taxonomy" id="1819745"/>
    <lineage>
        <taxon>Eukaryota</taxon>
        <taxon>Metazoa</taxon>
        <taxon>Spiralia</taxon>
        <taxon>Lophotrochozoa</taxon>
        <taxon>Mesozoa</taxon>
        <taxon>Orthonectida</taxon>
        <taxon>Rhopaluridae</taxon>
        <taxon>Intoshia</taxon>
    </lineage>
</organism>
<evidence type="ECO:0000313" key="2">
    <source>
        <dbReference type="EMBL" id="OAF65119.1"/>
    </source>
</evidence>
<dbReference type="InterPro" id="IPR001619">
    <property type="entry name" value="Sec1-like"/>
</dbReference>
<reference evidence="2 3" key="1">
    <citation type="submission" date="2016-04" db="EMBL/GenBank/DDBJ databases">
        <title>The genome of Intoshia linei affirms orthonectids as highly simplified spiralians.</title>
        <authorList>
            <person name="Mikhailov K.V."/>
            <person name="Slusarev G.S."/>
            <person name="Nikitin M.A."/>
            <person name="Logacheva M.D."/>
            <person name="Penin A."/>
            <person name="Aleoshin V."/>
            <person name="Panchin Y.V."/>
        </authorList>
    </citation>
    <scope>NUCLEOTIDE SEQUENCE [LARGE SCALE GENOMIC DNA]</scope>
    <source>
        <strain evidence="2">Intl2013</strain>
        <tissue evidence="2">Whole animal</tissue>
    </source>
</reference>